<organism evidence="1 2">
    <name type="scientific">Candidatus Epulonipiscium fishelsonii</name>
    <dbReference type="NCBI Taxonomy" id="77094"/>
    <lineage>
        <taxon>Bacteria</taxon>
        <taxon>Bacillati</taxon>
        <taxon>Bacillota</taxon>
        <taxon>Clostridia</taxon>
        <taxon>Lachnospirales</taxon>
        <taxon>Lachnospiraceae</taxon>
        <taxon>Candidatus Epulonipiscium</taxon>
    </lineage>
</organism>
<gene>
    <name evidence="1" type="ORF">AN640_06460</name>
</gene>
<evidence type="ECO:0000313" key="2">
    <source>
        <dbReference type="Proteomes" id="UP000188637"/>
    </source>
</evidence>
<protein>
    <submittedName>
        <fullName evidence="1">Dehydrogenase</fullName>
    </submittedName>
</protein>
<name>A0ACC8XHB9_9FIRM</name>
<sequence length="556" mass="61138">MRILIIGAVAAGTSAAAKARRNNDKAEIVIYDKDIDISYSACGLPYYIGGEIEGIDELTPRNPEFFLKKYNVDIKTKHKVVKIDHLNKTLTIKNMNLNEVFVDNFDKLVIATGATPFIPDVEGIQSDNVFFLRNVQSAKSIHNFIQNNKPKNAVIVGTGFIGFEMLENLIAEDINVTIIEQQNKIAPNLDQDMSRFLENILMQKGIKILKEATLTKIENDKVTLKVDTLTKSEQDVNIIEGEIELQSDMVIMATGVKPNINLAIEAGVEVGVTGAIKVDNHMQTNLPDIYACGDCIETFSLITGKPSYKPLGSTANKTGRIAGDVITGGNIKYKGNLGTGIFKLFDLTVANTGLSEAEAIKEGFDIQVCHNIKPDKPSYFKGKEMVIKAIADKKTEKILGVQIVGYDGVDKRIDVFVTLITYGAKVDELFHLDLAYAPPFSTTKDPVHYTGMILDNAINNNRPLITSTKLKTLVQSGKKVQIIDARVNKQFEKSCVDGAVNIPHSKLRETMNSLEKDTLTVTYCNKGVTGNAAQNILLNNGITNVYNLSGGHKFYK</sequence>
<comment type="caution">
    <text evidence="1">The sequence shown here is derived from an EMBL/GenBank/DDBJ whole genome shotgun (WGS) entry which is preliminary data.</text>
</comment>
<proteinExistence type="predicted"/>
<dbReference type="Proteomes" id="UP000188637">
    <property type="component" value="Unassembled WGS sequence"/>
</dbReference>
<dbReference type="EMBL" id="LJHD01000150">
    <property type="protein sequence ID" value="ONI43354.1"/>
    <property type="molecule type" value="Genomic_DNA"/>
</dbReference>
<accession>A0ACC8XHB9</accession>
<reference evidence="1" key="1">
    <citation type="submission" date="2016-08" db="EMBL/GenBank/DDBJ databases">
        <authorList>
            <person name="Ngugi D.K."/>
            <person name="Miyake S."/>
            <person name="Stingl U."/>
        </authorList>
    </citation>
    <scope>NUCLEOTIDE SEQUENCE</scope>
    <source>
        <strain evidence="1">SCG-D08WGA-EpuloA1</strain>
    </source>
</reference>
<keyword evidence="2" id="KW-1185">Reference proteome</keyword>
<evidence type="ECO:0000313" key="1">
    <source>
        <dbReference type="EMBL" id="ONI43354.1"/>
    </source>
</evidence>